<keyword evidence="1" id="KW-0805">Transcription regulation</keyword>
<dbReference type="InterPro" id="IPR051011">
    <property type="entry name" value="Metal_resp_trans_reg"/>
</dbReference>
<dbReference type="PRINTS" id="PR00778">
    <property type="entry name" value="HTHARSR"/>
</dbReference>
<dbReference type="InterPro" id="IPR011991">
    <property type="entry name" value="ArsR-like_HTH"/>
</dbReference>
<dbReference type="NCBIfam" id="NF033788">
    <property type="entry name" value="HTH_metalloreg"/>
    <property type="match status" value="1"/>
</dbReference>
<evidence type="ECO:0000259" key="4">
    <source>
        <dbReference type="PROSITE" id="PS50987"/>
    </source>
</evidence>
<dbReference type="PANTHER" id="PTHR43132">
    <property type="entry name" value="ARSENICAL RESISTANCE OPERON REPRESSOR ARSR-RELATED"/>
    <property type="match status" value="1"/>
</dbReference>
<dbReference type="SMART" id="SM00418">
    <property type="entry name" value="HTH_ARSR"/>
    <property type="match status" value="1"/>
</dbReference>
<dbReference type="Gene3D" id="1.10.10.10">
    <property type="entry name" value="Winged helix-like DNA-binding domain superfamily/Winged helix DNA-binding domain"/>
    <property type="match status" value="1"/>
</dbReference>
<keyword evidence="6" id="KW-1185">Reference proteome</keyword>
<proteinExistence type="predicted"/>
<dbReference type="OrthoDB" id="5297460at2"/>
<dbReference type="RefSeq" id="WP_126460224.1">
    <property type="nucleotide sequence ID" value="NZ_AP018721.1"/>
</dbReference>
<dbReference type="SUPFAM" id="SSF46785">
    <property type="entry name" value="Winged helix' DNA-binding domain"/>
    <property type="match status" value="1"/>
</dbReference>
<dbReference type="PROSITE" id="PS50987">
    <property type="entry name" value="HTH_ARSR_2"/>
    <property type="match status" value="1"/>
</dbReference>
<reference evidence="5 6" key="1">
    <citation type="submission" date="2019-03" db="EMBL/GenBank/DDBJ databases">
        <title>Genomic Encyclopedia of Type Strains, Phase IV (KMG-IV): sequencing the most valuable type-strain genomes for metagenomic binning, comparative biology and taxonomic classification.</title>
        <authorList>
            <person name="Goeker M."/>
        </authorList>
    </citation>
    <scope>NUCLEOTIDE SEQUENCE [LARGE SCALE GENOMIC DNA]</scope>
    <source>
        <strain evidence="5 6">DSM 103923</strain>
    </source>
</reference>
<dbReference type="AlphaFoldDB" id="A0A4R3JUZ0"/>
<feature type="domain" description="HTH arsR-type" evidence="4">
    <location>
        <begin position="1"/>
        <end position="95"/>
    </location>
</feature>
<dbReference type="EMBL" id="SLZY01000008">
    <property type="protein sequence ID" value="TCS71734.1"/>
    <property type="molecule type" value="Genomic_DNA"/>
</dbReference>
<keyword evidence="3" id="KW-0804">Transcription</keyword>
<comment type="caution">
    <text evidence="5">The sequence shown here is derived from an EMBL/GenBank/DDBJ whole genome shotgun (WGS) entry which is preliminary data.</text>
</comment>
<organism evidence="5 6">
    <name type="scientific">Sulfuritortus calidifontis</name>
    <dbReference type="NCBI Taxonomy" id="1914471"/>
    <lineage>
        <taxon>Bacteria</taxon>
        <taxon>Pseudomonadati</taxon>
        <taxon>Pseudomonadota</taxon>
        <taxon>Betaproteobacteria</taxon>
        <taxon>Nitrosomonadales</taxon>
        <taxon>Thiobacillaceae</taxon>
        <taxon>Sulfuritortus</taxon>
    </lineage>
</organism>
<dbReference type="CDD" id="cd00090">
    <property type="entry name" value="HTH_ARSR"/>
    <property type="match status" value="1"/>
</dbReference>
<evidence type="ECO:0000256" key="3">
    <source>
        <dbReference type="ARBA" id="ARBA00023163"/>
    </source>
</evidence>
<dbReference type="Pfam" id="PF12840">
    <property type="entry name" value="HTH_20"/>
    <property type="match status" value="1"/>
</dbReference>
<dbReference type="InterPro" id="IPR001845">
    <property type="entry name" value="HTH_ArsR_DNA-bd_dom"/>
</dbReference>
<dbReference type="InterPro" id="IPR036388">
    <property type="entry name" value="WH-like_DNA-bd_sf"/>
</dbReference>
<sequence>MEIKQTVQRLAALAQENRLAIFRLLVQAGEDGLAAGRIAETLNLAPATLSFHLKELAHAGLVQSRQEGRFIYYSADYAAMNALIATLTENCCGGTPCLPVCNPEQVRAA</sequence>
<dbReference type="PANTHER" id="PTHR43132:SF2">
    <property type="entry name" value="ARSENICAL RESISTANCE OPERON REPRESSOR ARSR-RELATED"/>
    <property type="match status" value="1"/>
</dbReference>
<evidence type="ECO:0000256" key="2">
    <source>
        <dbReference type="ARBA" id="ARBA00023125"/>
    </source>
</evidence>
<gene>
    <name evidence="5" type="ORF">EDC61_10877</name>
</gene>
<dbReference type="Proteomes" id="UP000295135">
    <property type="component" value="Unassembled WGS sequence"/>
</dbReference>
<dbReference type="InterPro" id="IPR036390">
    <property type="entry name" value="WH_DNA-bd_sf"/>
</dbReference>
<dbReference type="GO" id="GO:0003677">
    <property type="term" value="F:DNA binding"/>
    <property type="evidence" value="ECO:0007669"/>
    <property type="project" value="UniProtKB-KW"/>
</dbReference>
<evidence type="ECO:0000256" key="1">
    <source>
        <dbReference type="ARBA" id="ARBA00023015"/>
    </source>
</evidence>
<keyword evidence="2" id="KW-0238">DNA-binding</keyword>
<dbReference type="GO" id="GO:0003700">
    <property type="term" value="F:DNA-binding transcription factor activity"/>
    <property type="evidence" value="ECO:0007669"/>
    <property type="project" value="InterPro"/>
</dbReference>
<evidence type="ECO:0000313" key="6">
    <source>
        <dbReference type="Proteomes" id="UP000295135"/>
    </source>
</evidence>
<evidence type="ECO:0000313" key="5">
    <source>
        <dbReference type="EMBL" id="TCS71734.1"/>
    </source>
</evidence>
<protein>
    <submittedName>
        <fullName evidence="5">ArsR family transcriptional regulator</fullName>
    </submittedName>
</protein>
<name>A0A4R3JUZ0_9PROT</name>
<accession>A0A4R3JUZ0</accession>